<keyword evidence="3" id="KW-1185">Reference proteome</keyword>
<evidence type="ECO:0008006" key="4">
    <source>
        <dbReference type="Google" id="ProtNLM"/>
    </source>
</evidence>
<comment type="caution">
    <text evidence="2">The sequence shown here is derived from an EMBL/GenBank/DDBJ whole genome shotgun (WGS) entry which is preliminary data.</text>
</comment>
<sequence length="69" mass="7582">MADTLTRSQSELDNVLFDATDQQRTFDANYGDAIYTIRRKIVHEATIATTAGLVLGGLLGALVGSRRRR</sequence>
<organism evidence="2 3">
    <name type="scientific">Nannocystis pusilla</name>
    <dbReference type="NCBI Taxonomy" id="889268"/>
    <lineage>
        <taxon>Bacteria</taxon>
        <taxon>Pseudomonadati</taxon>
        <taxon>Myxococcota</taxon>
        <taxon>Polyangia</taxon>
        <taxon>Nannocystales</taxon>
        <taxon>Nannocystaceae</taxon>
        <taxon>Nannocystis</taxon>
    </lineage>
</organism>
<reference evidence="2" key="1">
    <citation type="submission" date="2021-08" db="EMBL/GenBank/DDBJ databases">
        <authorList>
            <person name="Stevens D.C."/>
        </authorList>
    </citation>
    <scope>NUCLEOTIDE SEQUENCE</scope>
    <source>
        <strain evidence="2">DSM 53165</strain>
    </source>
</reference>
<gene>
    <name evidence="2" type="ORF">K7C98_08885</name>
</gene>
<keyword evidence="1" id="KW-0812">Transmembrane</keyword>
<keyword evidence="1" id="KW-0472">Membrane</keyword>
<keyword evidence="1" id="KW-1133">Transmembrane helix</keyword>
<evidence type="ECO:0000256" key="1">
    <source>
        <dbReference type="SAM" id="Phobius"/>
    </source>
</evidence>
<dbReference type="Proteomes" id="UP001139031">
    <property type="component" value="Unassembled WGS sequence"/>
</dbReference>
<evidence type="ECO:0000313" key="2">
    <source>
        <dbReference type="EMBL" id="MBZ5709373.1"/>
    </source>
</evidence>
<dbReference type="RefSeq" id="WP_224191144.1">
    <property type="nucleotide sequence ID" value="NZ_JAIRAU010000005.1"/>
</dbReference>
<accession>A0ABS7TMC6</accession>
<dbReference type="EMBL" id="JAIRAU010000005">
    <property type="protein sequence ID" value="MBZ5709373.1"/>
    <property type="molecule type" value="Genomic_DNA"/>
</dbReference>
<feature type="transmembrane region" description="Helical" evidence="1">
    <location>
        <begin position="45"/>
        <end position="64"/>
    </location>
</feature>
<evidence type="ECO:0000313" key="3">
    <source>
        <dbReference type="Proteomes" id="UP001139031"/>
    </source>
</evidence>
<protein>
    <recommendedName>
        <fullName evidence="4">DUF883 domain-containing protein</fullName>
    </recommendedName>
</protein>
<proteinExistence type="predicted"/>
<name>A0ABS7TMC6_9BACT</name>